<dbReference type="AlphaFoldDB" id="Q3AQG6"/>
<protein>
    <submittedName>
        <fullName evidence="1">Uncharacterized protein</fullName>
    </submittedName>
</protein>
<reference evidence="1" key="1">
    <citation type="submission" date="2005-08" db="EMBL/GenBank/DDBJ databases">
        <title>Complete sequence of Chlorobium chlorochromatii CaD3.</title>
        <authorList>
            <person name="Copeland A."/>
            <person name="Lucas S."/>
            <person name="Lapidus A."/>
            <person name="Barry K."/>
            <person name="Detter J.C."/>
            <person name="Glavina T."/>
            <person name="Hammon N."/>
            <person name="Israni S."/>
            <person name="Pitluck S."/>
            <person name="Bryant D."/>
            <person name="Schmutz J."/>
            <person name="Larimer F."/>
            <person name="Land M."/>
            <person name="Kyrpides N."/>
            <person name="Ivanova N."/>
            <person name="Richardson P."/>
        </authorList>
    </citation>
    <scope>NUCLEOTIDE SEQUENCE [LARGE SCALE GENOMIC DNA]</scope>
    <source>
        <strain evidence="1">CaD3</strain>
    </source>
</reference>
<dbReference type="EMBL" id="CP000108">
    <property type="protein sequence ID" value="ABB28759.1"/>
    <property type="molecule type" value="Genomic_DNA"/>
</dbReference>
<dbReference type="STRING" id="340177.Cag_1503"/>
<dbReference type="KEGG" id="cch:Cag_1503"/>
<proteinExistence type="predicted"/>
<dbReference type="HOGENOM" id="CLU_2506716_0_0_10"/>
<name>Q3AQG6_CHLCH</name>
<evidence type="ECO:0000313" key="1">
    <source>
        <dbReference type="EMBL" id="ABB28759.1"/>
    </source>
</evidence>
<organism evidence="1">
    <name type="scientific">Chlorobium chlorochromatii (strain CaD3)</name>
    <dbReference type="NCBI Taxonomy" id="340177"/>
    <lineage>
        <taxon>Bacteria</taxon>
        <taxon>Pseudomonadati</taxon>
        <taxon>Chlorobiota</taxon>
        <taxon>Chlorobiia</taxon>
        <taxon>Chlorobiales</taxon>
        <taxon>Chlorobiaceae</taxon>
        <taxon>Chlorobium/Pelodictyon group</taxon>
        <taxon>Chlorobium</taxon>
    </lineage>
</organism>
<accession>Q3AQG6</accession>
<sequence>MPEQMKRKKIRCYNCGEIFTLLMDIAGEPTRSITCPFCGASLTVTLAKYPKKVITVYRAAVGESSASEITVYDLPDVLESTESSSQS</sequence>
<gene>
    <name evidence="1" type="ordered locus">Cag_1503</name>
</gene>